<dbReference type="GO" id="GO:0005730">
    <property type="term" value="C:nucleolus"/>
    <property type="evidence" value="ECO:0007669"/>
    <property type="project" value="UniProtKB-SubCell"/>
</dbReference>
<feature type="compositionally biased region" description="Basic and acidic residues" evidence="5">
    <location>
        <begin position="298"/>
        <end position="307"/>
    </location>
</feature>
<dbReference type="eggNOG" id="KOG2318">
    <property type="taxonomic scope" value="Eukaryota"/>
</dbReference>
<evidence type="ECO:0000256" key="5">
    <source>
        <dbReference type="SAM" id="MobiDB-lite"/>
    </source>
</evidence>
<feature type="domain" description="NUC153" evidence="6">
    <location>
        <begin position="720"/>
        <end position="743"/>
    </location>
</feature>
<evidence type="ECO:0000256" key="3">
    <source>
        <dbReference type="ARBA" id="ARBA00023054"/>
    </source>
</evidence>
<feature type="compositionally biased region" description="Basic and acidic residues" evidence="5">
    <location>
        <begin position="654"/>
        <end position="666"/>
    </location>
</feature>
<feature type="compositionally biased region" description="Acidic residues" evidence="5">
    <location>
        <begin position="507"/>
        <end position="523"/>
    </location>
</feature>
<comment type="similarity">
    <text evidence="2">Belongs to the ESF1 family.</text>
</comment>
<feature type="domain" description="ESF1 RRM" evidence="7">
    <location>
        <begin position="312"/>
        <end position="452"/>
    </location>
</feature>
<feature type="compositionally biased region" description="Basic residues" evidence="5">
    <location>
        <begin position="149"/>
        <end position="166"/>
    </location>
</feature>
<sequence>MVKEKGEKRAMAKEKSEKAKPGSKNNNIISDSRFSALHSDPRFQRVPKHNSKVPIDSRFNRIFSDPNFSTAPILDKRGRPLAKKKKGNDGLHRYYHNLDNTEESQEPKFSYEEDLQETSILSDSEKGLPVDSNGDEEAHESKLGLGDPKRKKRKKNTEKKQKKRKENKAEFAEGTEVGGGESTECRGEEAHESEQGRGDSEKIEKNKKKEKKREEEEEKKKKKKEKKREKEDEKTNITHDEETDLKEESYSESEEDSLDMGSSGLEKYDRDSLDEYQSDPSSSSSSSDEEDGFETEDELSKKEEVPAIEHETHRLAIVDMDWNHVKAVDLYVLMNSFLPKDGRILSVAIYPSEFGLKRMEEEAVHGPGIFESDGENSGDDEDADIDEDKLREYEKSRLRYYYAVVECDSSATADRLYKTCDGVEFERTSNVLDLRFIPDDVKFNHPPRDIATGAPGTYEALDFHTRVLQHSNINLSWDDDEPHRIKTLKRKFDPEQLDEMEFKEFLASDDGESDDEEEDDDDEKNAAGTSQKPNKQEKYRALLQSGDNEDAEDEDDKDMEVTFNTGLEDISKRILEKKDKKSQTVWEQILQKRKEKKKARKNAKKSSSDDESDDSYQETHDQRDDFFIEEVSDANDGVDEESVAKGPLKKKAKRDKDRNQHSESKGQEATTAELELLLADDHGTETKVKGFNLKAKKGKGKRKAAVVGEDKLPNVNYYDDPRFSALFTSHLFALDPTDPQYSRSVGDARRLAWEKKGLKTVVEEPEKPTVQDQKEDMSSKKDELEISSLVRSVKRKAANVKR</sequence>
<organism evidence="8 9">
    <name type="scientific">Amborella trichopoda</name>
    <dbReference type="NCBI Taxonomy" id="13333"/>
    <lineage>
        <taxon>Eukaryota</taxon>
        <taxon>Viridiplantae</taxon>
        <taxon>Streptophyta</taxon>
        <taxon>Embryophyta</taxon>
        <taxon>Tracheophyta</taxon>
        <taxon>Spermatophyta</taxon>
        <taxon>Magnoliopsida</taxon>
        <taxon>Amborellales</taxon>
        <taxon>Amborellaceae</taxon>
        <taxon>Amborella</taxon>
    </lineage>
</organism>
<name>W1NUF8_AMBTC</name>
<evidence type="ECO:0000256" key="2">
    <source>
        <dbReference type="ARBA" id="ARBA00009087"/>
    </source>
</evidence>
<proteinExistence type="inferred from homology"/>
<evidence type="ECO:0000313" key="9">
    <source>
        <dbReference type="Proteomes" id="UP000017836"/>
    </source>
</evidence>
<feature type="compositionally biased region" description="Acidic residues" evidence="5">
    <location>
        <begin position="627"/>
        <end position="641"/>
    </location>
</feature>
<feature type="compositionally biased region" description="Basic and acidic residues" evidence="5">
    <location>
        <begin position="617"/>
        <end position="626"/>
    </location>
</feature>
<comment type="subcellular location">
    <subcellularLocation>
        <location evidence="1">Nucleus</location>
        <location evidence="1">Nucleolus</location>
    </subcellularLocation>
</comment>
<dbReference type="OMA" id="YEMEMSW"/>
<evidence type="ECO:0000313" key="8">
    <source>
        <dbReference type="EMBL" id="ERN01252.1"/>
    </source>
</evidence>
<dbReference type="EMBL" id="KI394767">
    <property type="protein sequence ID" value="ERN01252.1"/>
    <property type="molecule type" value="Genomic_DNA"/>
</dbReference>
<feature type="compositionally biased region" description="Basic and acidic residues" evidence="5">
    <location>
        <begin position="228"/>
        <end position="240"/>
    </location>
</feature>
<feature type="compositionally biased region" description="Polar residues" evidence="5">
    <location>
        <begin position="23"/>
        <end position="33"/>
    </location>
</feature>
<dbReference type="Gramene" id="ERN01252">
    <property type="protein sequence ID" value="ERN01252"/>
    <property type="gene ID" value="AMTR_s00002p00245500"/>
</dbReference>
<dbReference type="OrthoDB" id="431825at2759"/>
<dbReference type="PANTHER" id="PTHR12202:SF0">
    <property type="entry name" value="ESF1 HOMOLOG"/>
    <property type="match status" value="1"/>
</dbReference>
<evidence type="ECO:0000256" key="4">
    <source>
        <dbReference type="ARBA" id="ARBA00023242"/>
    </source>
</evidence>
<dbReference type="InterPro" id="IPR056750">
    <property type="entry name" value="RRM_ESF1"/>
</dbReference>
<dbReference type="InterPro" id="IPR012580">
    <property type="entry name" value="NUC153"/>
</dbReference>
<feature type="region of interest" description="Disordered" evidence="5">
    <location>
        <begin position="504"/>
        <end position="676"/>
    </location>
</feature>
<keyword evidence="4" id="KW-0539">Nucleus</keyword>
<feature type="compositionally biased region" description="Basic and acidic residues" evidence="5">
    <location>
        <begin position="569"/>
        <end position="582"/>
    </location>
</feature>
<evidence type="ECO:0000259" key="7">
    <source>
        <dbReference type="Pfam" id="PF25121"/>
    </source>
</evidence>
<feature type="compositionally biased region" description="Acidic residues" evidence="5">
    <location>
        <begin position="241"/>
        <end position="258"/>
    </location>
</feature>
<feature type="compositionally biased region" description="Basic and acidic residues" evidence="5">
    <location>
        <begin position="183"/>
        <end position="204"/>
    </location>
</feature>
<accession>W1NUF8</accession>
<feature type="compositionally biased region" description="Acidic residues" evidence="5">
    <location>
        <begin position="547"/>
        <end position="558"/>
    </location>
</feature>
<feature type="compositionally biased region" description="Basic residues" evidence="5">
    <location>
        <begin position="591"/>
        <end position="604"/>
    </location>
</feature>
<dbReference type="InterPro" id="IPR039754">
    <property type="entry name" value="Esf1"/>
</dbReference>
<dbReference type="AlphaFoldDB" id="W1NUF8"/>
<dbReference type="Pfam" id="PF08159">
    <property type="entry name" value="NUC153"/>
    <property type="match status" value="1"/>
</dbReference>
<feature type="compositionally biased region" description="Basic and acidic residues" evidence="5">
    <location>
        <begin position="1"/>
        <end position="20"/>
    </location>
</feature>
<feature type="region of interest" description="Disordered" evidence="5">
    <location>
        <begin position="1"/>
        <end position="307"/>
    </location>
</feature>
<dbReference type="HOGENOM" id="CLU_010564_2_0_1"/>
<protein>
    <submittedName>
        <fullName evidence="8">Uncharacterized protein</fullName>
    </submittedName>
</protein>
<dbReference type="GO" id="GO:0006364">
    <property type="term" value="P:rRNA processing"/>
    <property type="evidence" value="ECO:0000318"/>
    <property type="project" value="GO_Central"/>
</dbReference>
<dbReference type="Pfam" id="PF25121">
    <property type="entry name" value="RRM_ESF1"/>
    <property type="match status" value="1"/>
</dbReference>
<reference evidence="9" key="1">
    <citation type="journal article" date="2013" name="Science">
        <title>The Amborella genome and the evolution of flowering plants.</title>
        <authorList>
            <consortium name="Amborella Genome Project"/>
        </authorList>
    </citation>
    <scope>NUCLEOTIDE SEQUENCE [LARGE SCALE GENOMIC DNA]</scope>
</reference>
<dbReference type="STRING" id="13333.W1NUF8"/>
<keyword evidence="9" id="KW-1185">Reference proteome</keyword>
<feature type="region of interest" description="Disordered" evidence="5">
    <location>
        <begin position="762"/>
        <end position="783"/>
    </location>
</feature>
<dbReference type="GO" id="GO:0003723">
    <property type="term" value="F:RNA binding"/>
    <property type="evidence" value="ECO:0000318"/>
    <property type="project" value="GO_Central"/>
</dbReference>
<keyword evidence="3" id="KW-0175">Coiled coil</keyword>
<feature type="compositionally biased region" description="Acidic residues" evidence="5">
    <location>
        <begin position="287"/>
        <end position="297"/>
    </location>
</feature>
<evidence type="ECO:0000256" key="1">
    <source>
        <dbReference type="ARBA" id="ARBA00004604"/>
    </source>
</evidence>
<dbReference type="Proteomes" id="UP000017836">
    <property type="component" value="Unassembled WGS sequence"/>
</dbReference>
<evidence type="ECO:0000259" key="6">
    <source>
        <dbReference type="Pfam" id="PF08159"/>
    </source>
</evidence>
<gene>
    <name evidence="8" type="ORF">AMTR_s00002p00245500</name>
</gene>
<dbReference type="PANTHER" id="PTHR12202">
    <property type="entry name" value="ESF1 HOMOLOG"/>
    <property type="match status" value="1"/>
</dbReference>